<proteinExistence type="predicted"/>
<feature type="compositionally biased region" description="Polar residues" evidence="1">
    <location>
        <begin position="317"/>
        <end position="336"/>
    </location>
</feature>
<reference evidence="2" key="1">
    <citation type="journal article" date="2021" name="IMA Fungus">
        <title>Genomic characterization of three marine fungi, including Emericellopsis atlantica sp. nov. with signatures of a generalist lifestyle and marine biomass degradation.</title>
        <authorList>
            <person name="Hagestad O.C."/>
            <person name="Hou L."/>
            <person name="Andersen J.H."/>
            <person name="Hansen E.H."/>
            <person name="Altermark B."/>
            <person name="Li C."/>
            <person name="Kuhnert E."/>
            <person name="Cox R.J."/>
            <person name="Crous P.W."/>
            <person name="Spatafora J.W."/>
            <person name="Lail K."/>
            <person name="Amirebrahimi M."/>
            <person name="Lipzen A."/>
            <person name="Pangilinan J."/>
            <person name="Andreopoulos W."/>
            <person name="Hayes R.D."/>
            <person name="Ng V."/>
            <person name="Grigoriev I.V."/>
            <person name="Jackson S.A."/>
            <person name="Sutton T.D.S."/>
            <person name="Dobson A.D.W."/>
            <person name="Rama T."/>
        </authorList>
    </citation>
    <scope>NUCLEOTIDE SEQUENCE</scope>
    <source>
        <strain evidence="2">TRa3180A</strain>
    </source>
</reference>
<feature type="region of interest" description="Disordered" evidence="1">
    <location>
        <begin position="315"/>
        <end position="336"/>
    </location>
</feature>
<accession>A0A9P8CBF0</accession>
<protein>
    <submittedName>
        <fullName evidence="2">Uncharacterized protein</fullName>
    </submittedName>
</protein>
<evidence type="ECO:0000313" key="3">
    <source>
        <dbReference type="Proteomes" id="UP000887226"/>
    </source>
</evidence>
<gene>
    <name evidence="2" type="ORF">BJ878DRAFT_483775</name>
</gene>
<dbReference type="OrthoDB" id="3558422at2759"/>
<evidence type="ECO:0000313" key="2">
    <source>
        <dbReference type="EMBL" id="KAG9240522.1"/>
    </source>
</evidence>
<dbReference type="Proteomes" id="UP000887226">
    <property type="component" value="Unassembled WGS sequence"/>
</dbReference>
<feature type="region of interest" description="Disordered" evidence="1">
    <location>
        <begin position="384"/>
        <end position="407"/>
    </location>
</feature>
<sequence length="520" mass="58355">MENTARKHVKTIHENNIQILSSGILVPKRLETCFDEILERGNVIDDLPQSLEVALSSPTQYNTIARRSPRAFNNHVTRYFEAIGIEADRARLLAKLVRSFENAQQLNHESYSHLWRDEKEFGEHEVGLGRTDRLHRLRQLFEEGSAEKASAEHDSAARLCLMFSVIEVVHYSLIADMSDLKLKRGRRRIAAAWERFGQDDSISKKSMKTDKMRSRNYFHLLRKNDPGSLLELAPGSSSGWEVKAYEEDVDLALEYRKTRLPELEQRAAALNAIGARTIVCGLLAYGWTFAEVSSSPIPFLKLVRAHLDEILEIPTSLDGSESPDSPSQTDCKNNGRTVDKDFASICDQSSGDLESKKRPFRTHRSADEICLLPADSVIRKKCRKTHSPTSSQIRPTPEEVNKCSIGAGSADQNDFRIDEDWMRLLDSSGSLPCWERIQDPTECPASSVGQSFGEETDDQDWIQLLNASGDLPDPLSFDSRPATVDPRFLGTEATVPDELLRSDSHGLTNVHQSMDLFGSG</sequence>
<evidence type="ECO:0000256" key="1">
    <source>
        <dbReference type="SAM" id="MobiDB-lite"/>
    </source>
</evidence>
<dbReference type="EMBL" id="MU254420">
    <property type="protein sequence ID" value="KAG9240522.1"/>
    <property type="molecule type" value="Genomic_DNA"/>
</dbReference>
<dbReference type="AlphaFoldDB" id="A0A9P8CBF0"/>
<comment type="caution">
    <text evidence="2">The sequence shown here is derived from an EMBL/GenBank/DDBJ whole genome shotgun (WGS) entry which is preliminary data.</text>
</comment>
<keyword evidence="3" id="KW-1185">Reference proteome</keyword>
<name>A0A9P8CBF0_9HELO</name>
<organism evidence="2 3">
    <name type="scientific">Calycina marina</name>
    <dbReference type="NCBI Taxonomy" id="1763456"/>
    <lineage>
        <taxon>Eukaryota</taxon>
        <taxon>Fungi</taxon>
        <taxon>Dikarya</taxon>
        <taxon>Ascomycota</taxon>
        <taxon>Pezizomycotina</taxon>
        <taxon>Leotiomycetes</taxon>
        <taxon>Helotiales</taxon>
        <taxon>Pezizellaceae</taxon>
        <taxon>Calycina</taxon>
    </lineage>
</organism>